<comment type="caution">
    <text evidence="2">The sequence shown here is derived from an EMBL/GenBank/DDBJ whole genome shotgun (WGS) entry which is preliminary data.</text>
</comment>
<organism evidence="2 3">
    <name type="scientific">Candidatus Caccousia avicola</name>
    <dbReference type="NCBI Taxonomy" id="2840721"/>
    <lineage>
        <taxon>Bacteria</taxon>
        <taxon>Bacillati</taxon>
        <taxon>Bacillota</taxon>
        <taxon>Clostridia</taxon>
        <taxon>Eubacteriales</taxon>
        <taxon>Oscillospiraceae</taxon>
        <taxon>Oscillospiraceae incertae sedis</taxon>
        <taxon>Candidatus Caccousia</taxon>
    </lineage>
</organism>
<dbReference type="CDD" id="cd07731">
    <property type="entry name" value="ComA-like_MBL-fold"/>
    <property type="match status" value="1"/>
</dbReference>
<dbReference type="InterPro" id="IPR036866">
    <property type="entry name" value="RibonucZ/Hydroxyglut_hydro"/>
</dbReference>
<dbReference type="Proteomes" id="UP000824242">
    <property type="component" value="Unassembled WGS sequence"/>
</dbReference>
<dbReference type="AlphaFoldDB" id="A0A9D1ALR1"/>
<dbReference type="InterPro" id="IPR052159">
    <property type="entry name" value="Competence_DNA_uptake"/>
</dbReference>
<dbReference type="Pfam" id="PF00753">
    <property type="entry name" value="Lactamase_B"/>
    <property type="match status" value="1"/>
</dbReference>
<reference evidence="2" key="2">
    <citation type="journal article" date="2021" name="PeerJ">
        <title>Extensive microbial diversity within the chicken gut microbiome revealed by metagenomics and culture.</title>
        <authorList>
            <person name="Gilroy R."/>
            <person name="Ravi A."/>
            <person name="Getino M."/>
            <person name="Pursley I."/>
            <person name="Horton D.L."/>
            <person name="Alikhan N.F."/>
            <person name="Baker D."/>
            <person name="Gharbi K."/>
            <person name="Hall N."/>
            <person name="Watson M."/>
            <person name="Adriaenssens E.M."/>
            <person name="Foster-Nyarko E."/>
            <person name="Jarju S."/>
            <person name="Secka A."/>
            <person name="Antonio M."/>
            <person name="Oren A."/>
            <person name="Chaudhuri R.R."/>
            <person name="La Ragione R."/>
            <person name="Hildebrand F."/>
            <person name="Pallen M.J."/>
        </authorList>
    </citation>
    <scope>NUCLEOTIDE SEQUENCE</scope>
    <source>
        <strain evidence="2">ChiSxjej1B13-7958</strain>
    </source>
</reference>
<evidence type="ECO:0000313" key="3">
    <source>
        <dbReference type="Proteomes" id="UP000824242"/>
    </source>
</evidence>
<dbReference type="SUPFAM" id="SSF56281">
    <property type="entry name" value="Metallo-hydrolase/oxidoreductase"/>
    <property type="match status" value="1"/>
</dbReference>
<dbReference type="InterPro" id="IPR001279">
    <property type="entry name" value="Metallo-B-lactamas"/>
</dbReference>
<dbReference type="Gene3D" id="3.60.15.10">
    <property type="entry name" value="Ribonuclease Z/Hydroxyacylglutathione hydrolase-like"/>
    <property type="match status" value="1"/>
</dbReference>
<dbReference type="SMART" id="SM00849">
    <property type="entry name" value="Lactamase_B"/>
    <property type="match status" value="1"/>
</dbReference>
<proteinExistence type="predicted"/>
<sequence>MAKGRRYAPRRRKKQPLWISAVVLLAAAVLAGARQLGFSWEDLPVGGSPASSAAQAVPEGTLEVVYFDVGQADSELIRLPGGQNILIDAGTSATQDELVEELRSLGAETLDLVVATHPHADHIGGMAEVIEQLDVRKVVMPRVAESETPTTKTYENLLQSIADEGLSITPAEPGTELWNENGAVLTVLGPNGSEYGNLNNYSVVLRLTFGEDSFLFTGDAETECEEEMLAKGYDLSATVLKCGHHGSETSTSQAFLDAVSPQYAVISCGVDNDYGHPDAVTLDKLSTAGVEVFRTDLQGTITAVTSGSGVTITAQGKQGT</sequence>
<dbReference type="PANTHER" id="PTHR30619:SF1">
    <property type="entry name" value="RECOMBINATION PROTEIN 2"/>
    <property type="match status" value="1"/>
</dbReference>
<dbReference type="PANTHER" id="PTHR30619">
    <property type="entry name" value="DNA INTERNALIZATION/COMPETENCE PROTEIN COMEC/REC2"/>
    <property type="match status" value="1"/>
</dbReference>
<gene>
    <name evidence="2" type="ORF">IAB89_05070</name>
</gene>
<dbReference type="EMBL" id="DVGZ01000052">
    <property type="protein sequence ID" value="HIR47016.1"/>
    <property type="molecule type" value="Genomic_DNA"/>
</dbReference>
<evidence type="ECO:0000259" key="1">
    <source>
        <dbReference type="SMART" id="SM00849"/>
    </source>
</evidence>
<protein>
    <submittedName>
        <fullName evidence="2">MBL fold metallo-hydrolase</fullName>
    </submittedName>
</protein>
<evidence type="ECO:0000313" key="2">
    <source>
        <dbReference type="EMBL" id="HIR47016.1"/>
    </source>
</evidence>
<reference evidence="2" key="1">
    <citation type="submission" date="2020-10" db="EMBL/GenBank/DDBJ databases">
        <authorList>
            <person name="Gilroy R."/>
        </authorList>
    </citation>
    <scope>NUCLEOTIDE SEQUENCE</scope>
    <source>
        <strain evidence="2">ChiSxjej1B13-7958</strain>
    </source>
</reference>
<feature type="domain" description="Metallo-beta-lactamase" evidence="1">
    <location>
        <begin position="71"/>
        <end position="270"/>
    </location>
</feature>
<name>A0A9D1ALR1_9FIRM</name>
<dbReference type="InterPro" id="IPR035681">
    <property type="entry name" value="ComA-like_MBL"/>
</dbReference>
<accession>A0A9D1ALR1</accession>